<feature type="transmembrane region" description="Helical" evidence="6">
    <location>
        <begin position="87"/>
        <end position="105"/>
    </location>
</feature>
<evidence type="ECO:0000256" key="1">
    <source>
        <dbReference type="ARBA" id="ARBA00004141"/>
    </source>
</evidence>
<evidence type="ECO:0000259" key="7">
    <source>
        <dbReference type="PROSITE" id="PS50850"/>
    </source>
</evidence>
<evidence type="ECO:0000313" key="8">
    <source>
        <dbReference type="EMBL" id="KAF5574460.1"/>
    </source>
</evidence>
<dbReference type="SUPFAM" id="SSF103473">
    <property type="entry name" value="MFS general substrate transporter"/>
    <property type="match status" value="1"/>
</dbReference>
<feature type="transmembrane region" description="Helical" evidence="6">
    <location>
        <begin position="423"/>
        <end position="445"/>
    </location>
</feature>
<evidence type="ECO:0000256" key="4">
    <source>
        <dbReference type="ARBA" id="ARBA00022989"/>
    </source>
</evidence>
<evidence type="ECO:0000256" key="5">
    <source>
        <dbReference type="ARBA" id="ARBA00023136"/>
    </source>
</evidence>
<name>A0A8H5KM60_GIBSU</name>
<dbReference type="OrthoDB" id="6612291at2759"/>
<feature type="transmembrane region" description="Helical" evidence="6">
    <location>
        <begin position="457"/>
        <end position="476"/>
    </location>
</feature>
<sequence>MAPKFLEGTTPSGFGCMAIASIGALLYGFDNGWWGTILGTHAFLRDYGSCETVNGKDTCHLTAPQVSAGSAVQSVGISKLSMNPCHVLSLLTLEVLGCILAAYVNETIGRRLSLVTTASISIIGIVIELTSAVGSPRYSQFVVGKTVAALAMGMAVNVVPIYLSETSTAAARGFAINMYQNIMLVGAITASGVVYGTSQLQTAACYLIPIGLQLFAPTMLIIMAPMLPESPRWLVTKGRNEAAATAAKRLFATNMNSFDADDYVEKIHLAVQEDRAQASAGWKDMLRGPDLRRLLIGVGIQCLAQAQGVTYILNYISYFLGYAGITDIFPYVISAFCVNYVGVLTGHFLPDKFGRRVLVICTSLICGVSLVIMSALMVVEGNKASGVVMVVLLFIWMGSLGAQSPLVWIITAESAPTRNRERVIATSIFFGFGIALLTSSVSPFLQDPEYGNLGGKIGFLWASFSFVTVAWVFFLLPEMKGFSLEQLDYLFNKGTPTRKFKSYVFSDSVLAVQDTGLRNKEDAELEKSPQERTVEHSA</sequence>
<feature type="transmembrane region" description="Helical" evidence="6">
    <location>
        <begin position="328"/>
        <end position="350"/>
    </location>
</feature>
<feature type="transmembrane region" description="Helical" evidence="6">
    <location>
        <begin position="206"/>
        <end position="227"/>
    </location>
</feature>
<organism evidence="8 9">
    <name type="scientific">Gibberella subglutinans</name>
    <name type="common">Fusarium subglutinans</name>
    <dbReference type="NCBI Taxonomy" id="42677"/>
    <lineage>
        <taxon>Eukaryota</taxon>
        <taxon>Fungi</taxon>
        <taxon>Dikarya</taxon>
        <taxon>Ascomycota</taxon>
        <taxon>Pezizomycotina</taxon>
        <taxon>Sordariomycetes</taxon>
        <taxon>Hypocreomycetidae</taxon>
        <taxon>Hypocreales</taxon>
        <taxon>Nectriaceae</taxon>
        <taxon>Fusarium</taxon>
        <taxon>Fusarium fujikuroi species complex</taxon>
    </lineage>
</organism>
<dbReference type="RefSeq" id="XP_036530492.1">
    <property type="nucleotide sequence ID" value="XM_036679004.1"/>
</dbReference>
<gene>
    <name evidence="8" type="ORF">FSUBG_14050</name>
</gene>
<dbReference type="InterPro" id="IPR020846">
    <property type="entry name" value="MFS_dom"/>
</dbReference>
<feature type="transmembrane region" description="Helical" evidence="6">
    <location>
        <begin position="146"/>
        <end position="163"/>
    </location>
</feature>
<evidence type="ECO:0000313" key="9">
    <source>
        <dbReference type="Proteomes" id="UP000547976"/>
    </source>
</evidence>
<feature type="domain" description="Major facilitator superfamily (MFS) profile" evidence="7">
    <location>
        <begin position="16"/>
        <end position="480"/>
    </location>
</feature>
<reference evidence="8 9" key="1">
    <citation type="submission" date="2020-05" db="EMBL/GenBank/DDBJ databases">
        <title>Identification and distribution of gene clusters putatively required for synthesis of sphingolipid metabolism inhibitors in phylogenetically diverse species of the filamentous fungus Fusarium.</title>
        <authorList>
            <person name="Kim H.-S."/>
            <person name="Busman M."/>
            <person name="Brown D.W."/>
            <person name="Divon H."/>
            <person name="Uhlig S."/>
            <person name="Proctor R.H."/>
        </authorList>
    </citation>
    <scope>NUCLEOTIDE SEQUENCE [LARGE SCALE GENOMIC DNA]</scope>
    <source>
        <strain evidence="8 9">NRRL 66333</strain>
    </source>
</reference>
<accession>A0A8H5KM60</accession>
<keyword evidence="3 6" id="KW-0812">Transmembrane</keyword>
<dbReference type="InterPro" id="IPR036259">
    <property type="entry name" value="MFS_trans_sf"/>
</dbReference>
<comment type="similarity">
    <text evidence="2">Belongs to the major facilitator superfamily. Sugar transporter (TC 2.A.1.1) family.</text>
</comment>
<dbReference type="GeneID" id="59313722"/>
<dbReference type="InterPro" id="IPR005828">
    <property type="entry name" value="MFS_sugar_transport-like"/>
</dbReference>
<protein>
    <submittedName>
        <fullName evidence="8">General substrate transporter</fullName>
    </submittedName>
</protein>
<dbReference type="AlphaFoldDB" id="A0A8H5KM60"/>
<dbReference type="GO" id="GO:0016020">
    <property type="term" value="C:membrane"/>
    <property type="evidence" value="ECO:0007669"/>
    <property type="project" value="UniProtKB-SubCell"/>
</dbReference>
<feature type="transmembrane region" description="Helical" evidence="6">
    <location>
        <begin position="385"/>
        <end position="411"/>
    </location>
</feature>
<comment type="caution">
    <text evidence="8">The sequence shown here is derived from an EMBL/GenBank/DDBJ whole genome shotgun (WGS) entry which is preliminary data.</text>
</comment>
<dbReference type="PANTHER" id="PTHR48022">
    <property type="entry name" value="PLASTIDIC GLUCOSE TRANSPORTER 4"/>
    <property type="match status" value="1"/>
</dbReference>
<feature type="transmembrane region" description="Helical" evidence="6">
    <location>
        <begin position="175"/>
        <end position="194"/>
    </location>
</feature>
<keyword evidence="5 6" id="KW-0472">Membrane</keyword>
<dbReference type="PANTHER" id="PTHR48022:SF17">
    <property type="entry name" value="HEXOSE TRANSPORTER"/>
    <property type="match status" value="1"/>
</dbReference>
<dbReference type="InterPro" id="IPR050360">
    <property type="entry name" value="MFS_Sugar_Transporters"/>
</dbReference>
<feature type="transmembrane region" description="Helical" evidence="6">
    <location>
        <begin position="112"/>
        <end position="134"/>
    </location>
</feature>
<keyword evidence="9" id="KW-1185">Reference proteome</keyword>
<evidence type="ECO:0000256" key="3">
    <source>
        <dbReference type="ARBA" id="ARBA00022692"/>
    </source>
</evidence>
<dbReference type="Pfam" id="PF00083">
    <property type="entry name" value="Sugar_tr"/>
    <property type="match status" value="1"/>
</dbReference>
<proteinExistence type="inferred from homology"/>
<evidence type="ECO:0000256" key="6">
    <source>
        <dbReference type="SAM" id="Phobius"/>
    </source>
</evidence>
<comment type="subcellular location">
    <subcellularLocation>
        <location evidence="1">Membrane</location>
        <topology evidence="1">Multi-pass membrane protein</topology>
    </subcellularLocation>
</comment>
<dbReference type="EMBL" id="JAAOAV010000494">
    <property type="protein sequence ID" value="KAF5574460.1"/>
    <property type="molecule type" value="Genomic_DNA"/>
</dbReference>
<dbReference type="Gene3D" id="1.20.1250.20">
    <property type="entry name" value="MFS general substrate transporter like domains"/>
    <property type="match status" value="1"/>
</dbReference>
<dbReference type="GO" id="GO:0005351">
    <property type="term" value="F:carbohydrate:proton symporter activity"/>
    <property type="evidence" value="ECO:0007669"/>
    <property type="project" value="TreeGrafter"/>
</dbReference>
<dbReference type="PROSITE" id="PS50850">
    <property type="entry name" value="MFS"/>
    <property type="match status" value="1"/>
</dbReference>
<feature type="transmembrane region" description="Helical" evidence="6">
    <location>
        <begin position="12"/>
        <end position="29"/>
    </location>
</feature>
<feature type="transmembrane region" description="Helical" evidence="6">
    <location>
        <begin position="357"/>
        <end position="379"/>
    </location>
</feature>
<keyword evidence="4 6" id="KW-1133">Transmembrane helix</keyword>
<evidence type="ECO:0000256" key="2">
    <source>
        <dbReference type="ARBA" id="ARBA00010992"/>
    </source>
</evidence>
<dbReference type="Proteomes" id="UP000547976">
    <property type="component" value="Unassembled WGS sequence"/>
</dbReference>